<feature type="binding site" evidence="2">
    <location>
        <position position="53"/>
    </location>
    <ligand>
        <name>a divalent metal cation</name>
        <dbReference type="ChEBI" id="CHEBI:60240"/>
    </ligand>
</feature>
<comment type="pathway">
    <text evidence="2">Isoprenoid biosynthesis; isopentenyl diphosphate biosynthesis via DXP pathway; isopentenyl diphosphate from 1-deoxy-D-xylulose 5-phosphate: step 4/6.</text>
</comment>
<evidence type="ECO:0000256" key="3">
    <source>
        <dbReference type="RuleBase" id="RU004395"/>
    </source>
</evidence>
<comment type="caution">
    <text evidence="2">Lacks conserved residue(s) required for the propagation of feature annotation.</text>
</comment>
<dbReference type="CDD" id="cd00554">
    <property type="entry name" value="MECDP_synthase"/>
    <property type="match status" value="1"/>
</dbReference>
<dbReference type="SUPFAM" id="SSF69765">
    <property type="entry name" value="IpsF-like"/>
    <property type="match status" value="1"/>
</dbReference>
<dbReference type="NCBIfam" id="TIGR00151">
    <property type="entry name" value="ispF"/>
    <property type="match status" value="1"/>
</dbReference>
<feature type="site" description="Transition state stabilizer" evidence="2">
    <location>
        <position position="144"/>
    </location>
</feature>
<feature type="domain" description="2-C-methyl-D-erythritol 2,4-cyclodiphosphate synthase" evidence="4">
    <location>
        <begin position="12"/>
        <end position="165"/>
    </location>
</feature>
<feature type="binding site" evidence="2">
    <location>
        <begin position="67"/>
        <end position="69"/>
    </location>
    <ligand>
        <name>4-CDP-2-C-methyl-D-erythritol 2-phosphate</name>
        <dbReference type="ChEBI" id="CHEBI:57919"/>
    </ligand>
</feature>
<dbReference type="HAMAP" id="MF_00107">
    <property type="entry name" value="IspF"/>
    <property type="match status" value="1"/>
</dbReference>
<comment type="catalytic activity">
    <reaction evidence="2 3">
        <text>4-CDP-2-C-methyl-D-erythritol 2-phosphate = 2-C-methyl-D-erythritol 2,4-cyclic diphosphate + CMP</text>
        <dbReference type="Rhea" id="RHEA:23864"/>
        <dbReference type="ChEBI" id="CHEBI:57919"/>
        <dbReference type="ChEBI" id="CHEBI:58483"/>
        <dbReference type="ChEBI" id="CHEBI:60377"/>
        <dbReference type="EC" id="4.6.1.12"/>
    </reaction>
</comment>
<dbReference type="InterPro" id="IPR036571">
    <property type="entry name" value="MECDP_synthase_sf"/>
</dbReference>
<dbReference type="PANTHER" id="PTHR43181">
    <property type="entry name" value="2-C-METHYL-D-ERYTHRITOL 2,4-CYCLODIPHOSPHATE SYNTHASE, CHLOROPLASTIC"/>
    <property type="match status" value="1"/>
</dbReference>
<feature type="binding site" evidence="2">
    <location>
        <begin position="72"/>
        <end position="76"/>
    </location>
    <ligand>
        <name>4-CDP-2-C-methyl-D-erythritol 2-phosphate</name>
        <dbReference type="ChEBI" id="CHEBI:57919"/>
    </ligand>
</feature>
<keyword evidence="6" id="KW-1185">Reference proteome</keyword>
<accession>A0ABP8I6R1</accession>
<name>A0ABP8I6R1_9BACT</name>
<proteinExistence type="inferred from homology"/>
<keyword evidence="2" id="KW-0479">Metal-binding</keyword>
<feature type="binding site" evidence="2">
    <location>
        <position position="21"/>
    </location>
    <ligand>
        <name>a divalent metal cation</name>
        <dbReference type="ChEBI" id="CHEBI:60240"/>
    </ligand>
</feature>
<dbReference type="EC" id="4.6.1.12" evidence="2 3"/>
<evidence type="ECO:0000256" key="1">
    <source>
        <dbReference type="ARBA" id="ARBA00023229"/>
    </source>
</evidence>
<gene>
    <name evidence="2 5" type="primary">ispF</name>
    <name evidence="5" type="ORF">GCM10023185_11730</name>
</gene>
<feature type="binding site" evidence="2">
    <location>
        <begin position="19"/>
        <end position="21"/>
    </location>
    <ligand>
        <name>4-CDP-2-C-methyl-D-erythritol 2-phosphate</name>
        <dbReference type="ChEBI" id="CHEBI:57919"/>
    </ligand>
</feature>
<dbReference type="InterPro" id="IPR003526">
    <property type="entry name" value="MECDP_synthase"/>
</dbReference>
<comment type="subunit">
    <text evidence="2">Homotrimer.</text>
</comment>
<evidence type="ECO:0000259" key="4">
    <source>
        <dbReference type="Pfam" id="PF02542"/>
    </source>
</evidence>
<sequence length="168" mass="18590">MRPILYFHFMKIRTGFGYDVHQLREGLPFWLGGIQVPHTHGALGHSDADVLIHVICDALLGAANLRDIGFHFPDTDPQYKGIDSKRLLAEVMRLLRAKGYEVGNIDSTICLERPKVNPHIAEMQRVLAEVMDIPADDISIKATTTEKLGFVGRQEGVAAYATVLIVAA</sequence>
<dbReference type="Proteomes" id="UP001501153">
    <property type="component" value="Unassembled WGS sequence"/>
</dbReference>
<feature type="binding site" evidence="2">
    <location>
        <position position="150"/>
    </location>
    <ligand>
        <name>4-CDP-2-C-methyl-D-erythritol 2-phosphate</name>
        <dbReference type="ChEBI" id="CHEBI:57919"/>
    </ligand>
</feature>
<comment type="similarity">
    <text evidence="2 3">Belongs to the IspF family.</text>
</comment>
<protein>
    <recommendedName>
        <fullName evidence="2 3">2-C-methyl-D-erythritol 2,4-cyclodiphosphate synthase</fullName>
        <shortName evidence="2">MECDP-synthase</shortName>
        <shortName evidence="2">MECPP-synthase</shortName>
        <shortName evidence="2">MECPS</shortName>
        <ecNumber evidence="2 3">4.6.1.12</ecNumber>
    </recommendedName>
</protein>
<feature type="site" description="Transition state stabilizer" evidence="2">
    <location>
        <position position="45"/>
    </location>
</feature>
<evidence type="ECO:0000313" key="6">
    <source>
        <dbReference type="Proteomes" id="UP001501153"/>
    </source>
</evidence>
<dbReference type="EMBL" id="BAABGZ010000013">
    <property type="protein sequence ID" value="GAA4352267.1"/>
    <property type="molecule type" value="Genomic_DNA"/>
</dbReference>
<feature type="binding site" evidence="2">
    <location>
        <position position="153"/>
    </location>
    <ligand>
        <name>4-CDP-2-C-methyl-D-erythritol 2-phosphate</name>
        <dbReference type="ChEBI" id="CHEBI:57919"/>
    </ligand>
</feature>
<comment type="cofactor">
    <cofactor evidence="2">
        <name>a divalent metal cation</name>
        <dbReference type="ChEBI" id="CHEBI:60240"/>
    </cofactor>
    <text evidence="2">Binds 1 divalent metal cation per subunit.</text>
</comment>
<feature type="binding site" evidence="2">
    <location>
        <position position="19"/>
    </location>
    <ligand>
        <name>a divalent metal cation</name>
        <dbReference type="ChEBI" id="CHEBI:60240"/>
    </ligand>
</feature>
<evidence type="ECO:0000313" key="5">
    <source>
        <dbReference type="EMBL" id="GAA4352267.1"/>
    </source>
</evidence>
<evidence type="ECO:0000256" key="2">
    <source>
        <dbReference type="HAMAP-Rule" id="MF_00107"/>
    </source>
</evidence>
<feature type="binding site" evidence="2">
    <location>
        <begin position="45"/>
        <end position="46"/>
    </location>
    <ligand>
        <name>4-CDP-2-C-methyl-D-erythritol 2-phosphate</name>
        <dbReference type="ChEBI" id="CHEBI:57919"/>
    </ligand>
</feature>
<keyword evidence="1 2" id="KW-0414">Isoprene biosynthesis</keyword>
<feature type="binding site" evidence="2">
    <location>
        <begin position="143"/>
        <end position="146"/>
    </location>
    <ligand>
        <name>4-CDP-2-C-methyl-D-erythritol 2-phosphate</name>
        <dbReference type="ChEBI" id="CHEBI:57919"/>
    </ligand>
</feature>
<keyword evidence="2 3" id="KW-0456">Lyase</keyword>
<organism evidence="5 6">
    <name type="scientific">Hymenobacter saemangeumensis</name>
    <dbReference type="NCBI Taxonomy" id="1084522"/>
    <lineage>
        <taxon>Bacteria</taxon>
        <taxon>Pseudomonadati</taxon>
        <taxon>Bacteroidota</taxon>
        <taxon>Cytophagia</taxon>
        <taxon>Cytophagales</taxon>
        <taxon>Hymenobacteraceae</taxon>
        <taxon>Hymenobacter</taxon>
    </lineage>
</organism>
<comment type="function">
    <text evidence="2">Involved in the biosynthesis of isopentenyl diphosphate (IPP) and dimethylallyl diphosphate (DMAPP), two major building blocks of isoprenoid compounds. Catalyzes the conversion of 4-diphosphocytidyl-2-C-methyl-D-erythritol 2-phosphate (CDP-ME2P) to 2-C-methyl-D-erythritol 2,4-cyclodiphosphate (ME-CPP) with a corresponding release of cytidine 5-monophosphate (CMP).</text>
</comment>
<dbReference type="Gene3D" id="3.30.1330.50">
    <property type="entry name" value="2-C-methyl-D-erythritol 2,4-cyclodiphosphate synthase"/>
    <property type="match status" value="1"/>
</dbReference>
<comment type="caution">
    <text evidence="5">The sequence shown here is derived from an EMBL/GenBank/DDBJ whole genome shotgun (WGS) entry which is preliminary data.</text>
</comment>
<dbReference type="Pfam" id="PF02542">
    <property type="entry name" value="YgbB"/>
    <property type="match status" value="1"/>
</dbReference>
<reference evidence="6" key="1">
    <citation type="journal article" date="2019" name="Int. J. Syst. Evol. Microbiol.">
        <title>The Global Catalogue of Microorganisms (GCM) 10K type strain sequencing project: providing services to taxonomists for standard genome sequencing and annotation.</title>
        <authorList>
            <consortium name="The Broad Institute Genomics Platform"/>
            <consortium name="The Broad Institute Genome Sequencing Center for Infectious Disease"/>
            <person name="Wu L."/>
            <person name="Ma J."/>
        </authorList>
    </citation>
    <scope>NUCLEOTIDE SEQUENCE [LARGE SCALE GENOMIC DNA]</scope>
    <source>
        <strain evidence="6">JCM 17923</strain>
    </source>
</reference>
<dbReference type="PANTHER" id="PTHR43181:SF1">
    <property type="entry name" value="2-C-METHYL-D-ERYTHRITOL 2,4-CYCLODIPHOSPHATE SYNTHASE, CHLOROPLASTIC"/>
    <property type="match status" value="1"/>
</dbReference>